<accession>A0A0D6Q8N4</accession>
<proteinExistence type="predicted"/>
<evidence type="ECO:0000313" key="1">
    <source>
        <dbReference type="EMBL" id="GAN99161.1"/>
    </source>
</evidence>
<name>A0A0D6Q8N4_KOMXY</name>
<dbReference type="EMBL" id="BANJ01000017">
    <property type="protein sequence ID" value="GAN99161.1"/>
    <property type="molecule type" value="Genomic_DNA"/>
</dbReference>
<organism evidence="1 2">
    <name type="scientific">Komagataeibacter xylinus NBRC 13693</name>
    <dbReference type="NCBI Taxonomy" id="1234668"/>
    <lineage>
        <taxon>Bacteria</taxon>
        <taxon>Pseudomonadati</taxon>
        <taxon>Pseudomonadota</taxon>
        <taxon>Alphaproteobacteria</taxon>
        <taxon>Acetobacterales</taxon>
        <taxon>Acetobacteraceae</taxon>
        <taxon>Komagataeibacter</taxon>
    </lineage>
</organism>
<evidence type="ECO:0000313" key="2">
    <source>
        <dbReference type="Proteomes" id="UP000032683"/>
    </source>
</evidence>
<reference evidence="1 2" key="1">
    <citation type="submission" date="2012-11" db="EMBL/GenBank/DDBJ databases">
        <title>Whole genome sequence of Gluconacetobacter xylinus NBRC 13693.</title>
        <authorList>
            <person name="Azuma Y."/>
            <person name="Higashiura N."/>
            <person name="Hirakawa H."/>
            <person name="Matsushita K."/>
        </authorList>
    </citation>
    <scope>NUCLEOTIDE SEQUENCE [LARGE SCALE GENOMIC DNA]</scope>
    <source>
        <strain evidence="1 2">NBRC 13693</strain>
    </source>
</reference>
<dbReference type="Proteomes" id="UP000032683">
    <property type="component" value="Unassembled WGS sequence"/>
</dbReference>
<gene>
    <name evidence="1" type="ORF">Gxy13693_017_049</name>
</gene>
<comment type="caution">
    <text evidence="1">The sequence shown here is derived from an EMBL/GenBank/DDBJ whole genome shotgun (WGS) entry which is preliminary data.</text>
</comment>
<dbReference type="AlphaFoldDB" id="A0A0D6Q8N4"/>
<sequence length="96" mass="10238">MAGQRLAMSAIIGMIGGSWTAVAHGRRATGTAGRGEPDVDFKAGDIVVVKDDAAVRPELRGMKGTIVEIIENGQIRVRSDSTGNDEWFSASDLRHE</sequence>
<dbReference type="RefSeq" id="WP_148371077.1">
    <property type="nucleotide sequence ID" value="NZ_BANJ01000017.1"/>
</dbReference>
<protein>
    <submittedName>
        <fullName evidence="1">Uncharacterized protein</fullName>
    </submittedName>
</protein>